<dbReference type="InterPro" id="IPR025924">
    <property type="entry name" value="YHYH_dom"/>
</dbReference>
<dbReference type="AlphaFoldDB" id="A0AAP2CQT6"/>
<keyword evidence="4" id="KW-1185">Reference proteome</keyword>
<gene>
    <name evidence="3" type="ORF">IV417_14585</name>
</gene>
<organism evidence="3 4">
    <name type="scientific">Harenicola maris</name>
    <dbReference type="NCBI Taxonomy" id="2841044"/>
    <lineage>
        <taxon>Bacteria</taxon>
        <taxon>Pseudomonadati</taxon>
        <taxon>Pseudomonadota</taxon>
        <taxon>Alphaproteobacteria</taxon>
        <taxon>Rhodobacterales</taxon>
        <taxon>Paracoccaceae</taxon>
        <taxon>Harenicola</taxon>
    </lineage>
</organism>
<accession>A0AAP2CQT6</accession>
<evidence type="ECO:0000259" key="2">
    <source>
        <dbReference type="Pfam" id="PF14240"/>
    </source>
</evidence>
<reference evidence="3 4" key="1">
    <citation type="journal article" date="2021" name="Arch. Microbiol.">
        <title>Harenicola maris gen. nov., sp. nov. isolated from the Sea of Japan shallow sediments.</title>
        <authorList>
            <person name="Romanenko L.A."/>
            <person name="Kurilenko V.V."/>
            <person name="Chernysheva N.Y."/>
            <person name="Tekutyeva L.A."/>
            <person name="Velansky P.V."/>
            <person name="Svetashev V.I."/>
            <person name="Isaeva M.P."/>
        </authorList>
    </citation>
    <scope>NUCLEOTIDE SEQUENCE [LARGE SCALE GENOMIC DNA]</scope>
    <source>
        <strain evidence="3 4">KMM 3653</strain>
    </source>
</reference>
<name>A0AAP2CQT6_9RHOB</name>
<protein>
    <submittedName>
        <fullName evidence="3">YHYH protein</fullName>
    </submittedName>
</protein>
<keyword evidence="1" id="KW-0812">Transmembrane</keyword>
<feature type="domain" description="YHYH" evidence="2">
    <location>
        <begin position="110"/>
        <end position="302"/>
    </location>
</feature>
<dbReference type="EMBL" id="JADQAZ010000003">
    <property type="protein sequence ID" value="MBT0958614.1"/>
    <property type="molecule type" value="Genomic_DNA"/>
</dbReference>
<sequence length="320" mass="34783">MSLDKGLNTGPNTGLKRKSTIALRVVGLGVLVVGLAAAQMYRKRVNTATEVASIDYVLAEEQPPAGNRVRITRSEEEVAIKSNSMPPHLVGLSDAERTPRGIQVRRVAVSVPARPEMEEAPTPMQVGWRFGVSVHGIMFDPLTPQYWKDQPDNGWNYNALSGAVELGIDTNLAHTSREGVYHYHGIPYGLMTLLGYSEKAHSPLIGYAADGFPIYAVTGRVDGEVVQMTPSYRLKSGTRPGGRDAPGGGYDGTFHADYEYVEGLGNLDVCNGAFTVSVEYPQGTYAYFLTSDYPVIPTCWRGTPDASFMRHEQETAASHG</sequence>
<evidence type="ECO:0000313" key="3">
    <source>
        <dbReference type="EMBL" id="MBT0958614.1"/>
    </source>
</evidence>
<dbReference type="RefSeq" id="WP_327794839.1">
    <property type="nucleotide sequence ID" value="NZ_JADQAZ010000003.1"/>
</dbReference>
<evidence type="ECO:0000313" key="4">
    <source>
        <dbReference type="Proteomes" id="UP001315686"/>
    </source>
</evidence>
<dbReference type="Proteomes" id="UP001315686">
    <property type="component" value="Unassembled WGS sequence"/>
</dbReference>
<keyword evidence="1" id="KW-1133">Transmembrane helix</keyword>
<keyword evidence="1" id="KW-0472">Membrane</keyword>
<comment type="caution">
    <text evidence="3">The sequence shown here is derived from an EMBL/GenBank/DDBJ whole genome shotgun (WGS) entry which is preliminary data.</text>
</comment>
<evidence type="ECO:0000256" key="1">
    <source>
        <dbReference type="SAM" id="Phobius"/>
    </source>
</evidence>
<feature type="transmembrane region" description="Helical" evidence="1">
    <location>
        <begin position="21"/>
        <end position="41"/>
    </location>
</feature>
<dbReference type="Pfam" id="PF14240">
    <property type="entry name" value="YHYH"/>
    <property type="match status" value="1"/>
</dbReference>
<proteinExistence type="predicted"/>